<dbReference type="Gene3D" id="3.40.50.150">
    <property type="entry name" value="Vaccinia Virus protein VP39"/>
    <property type="match status" value="1"/>
</dbReference>
<keyword evidence="2" id="KW-0808">Transferase</keyword>
<organism evidence="2 3">
    <name type="scientific">Fragilariopsis cylindrus CCMP1102</name>
    <dbReference type="NCBI Taxonomy" id="635003"/>
    <lineage>
        <taxon>Eukaryota</taxon>
        <taxon>Sar</taxon>
        <taxon>Stramenopiles</taxon>
        <taxon>Ochrophyta</taxon>
        <taxon>Bacillariophyta</taxon>
        <taxon>Bacillariophyceae</taxon>
        <taxon>Bacillariophycidae</taxon>
        <taxon>Bacillariales</taxon>
        <taxon>Bacillariaceae</taxon>
        <taxon>Fragilariopsis</taxon>
    </lineage>
</organism>
<dbReference type="CDD" id="cd02440">
    <property type="entry name" value="AdoMet_MTases"/>
    <property type="match status" value="1"/>
</dbReference>
<evidence type="ECO:0000259" key="1">
    <source>
        <dbReference type="Pfam" id="PF13847"/>
    </source>
</evidence>
<protein>
    <submittedName>
        <fullName evidence="2">S-adenosyl-L-methionine-dependent methyltransferase</fullName>
    </submittedName>
</protein>
<proteinExistence type="predicted"/>
<sequence>MATICARELYNDIIEDYSAIKSNKYKRWIEEYTFLNAIVGNNDNGIKNKSVLDLGCGSGHFCRLLNNDKYGVATMSGIDISDAMIDEAKRLEEKEPTGTTYYREDLLAEEDESDNSNVDNISNLKVDVCVAAYLLPYASSIKELQKFCTSAARTLRPGGHFKSVTSLYTDAIKATGLDNDTGDGDGGGGGSGKGGVLASDTWGFSVVWDGEATSDGMLADITLFGNGRKKERATFPNHLWSKETINSALLAAGFDRVDWLSPTIDANTTPDDITAEFQKDSSEAVPVGYFVATLAM</sequence>
<name>A0A1E7FSN7_9STRA</name>
<evidence type="ECO:0000313" key="3">
    <source>
        <dbReference type="Proteomes" id="UP000095751"/>
    </source>
</evidence>
<dbReference type="KEGG" id="fcy:FRACYDRAFT_234806"/>
<dbReference type="InterPro" id="IPR029063">
    <property type="entry name" value="SAM-dependent_MTases_sf"/>
</dbReference>
<gene>
    <name evidence="2" type="ORF">FRACYDRAFT_234806</name>
</gene>
<dbReference type="InParanoid" id="A0A1E7FSN7"/>
<dbReference type="InterPro" id="IPR025714">
    <property type="entry name" value="Methyltranfer_dom"/>
</dbReference>
<dbReference type="PANTHER" id="PTHR43591">
    <property type="entry name" value="METHYLTRANSFERASE"/>
    <property type="match status" value="1"/>
</dbReference>
<reference evidence="2 3" key="1">
    <citation type="submission" date="2016-09" db="EMBL/GenBank/DDBJ databases">
        <title>Extensive genetic diversity and differential bi-allelic expression allows diatom success in the polar Southern Ocean.</title>
        <authorList>
            <consortium name="DOE Joint Genome Institute"/>
            <person name="Mock T."/>
            <person name="Otillar R.P."/>
            <person name="Strauss J."/>
            <person name="Dupont C."/>
            <person name="Frickenhaus S."/>
            <person name="Maumus F."/>
            <person name="Mcmullan M."/>
            <person name="Sanges R."/>
            <person name="Schmutz J."/>
            <person name="Toseland A."/>
            <person name="Valas R."/>
            <person name="Veluchamy A."/>
            <person name="Ward B.J."/>
            <person name="Allen A."/>
            <person name="Barry K."/>
            <person name="Falciatore A."/>
            <person name="Ferrante M."/>
            <person name="Fortunato A.E."/>
            <person name="Gloeckner G."/>
            <person name="Gruber A."/>
            <person name="Hipkin R."/>
            <person name="Janech M."/>
            <person name="Kroth P."/>
            <person name="Leese F."/>
            <person name="Lindquist E."/>
            <person name="Lyon B.R."/>
            <person name="Martin J."/>
            <person name="Mayer C."/>
            <person name="Parker M."/>
            <person name="Quesneville H."/>
            <person name="Raymond J."/>
            <person name="Uhlig C."/>
            <person name="Valentin K.U."/>
            <person name="Worden A.Z."/>
            <person name="Armbrust E.V."/>
            <person name="Bowler C."/>
            <person name="Green B."/>
            <person name="Moulton V."/>
            <person name="Van Oosterhout C."/>
            <person name="Grigoriev I."/>
        </authorList>
    </citation>
    <scope>NUCLEOTIDE SEQUENCE [LARGE SCALE GENOMIC DNA]</scope>
    <source>
        <strain evidence="2 3">CCMP1102</strain>
    </source>
</reference>
<evidence type="ECO:0000313" key="2">
    <source>
        <dbReference type="EMBL" id="OEU21179.1"/>
    </source>
</evidence>
<dbReference type="GO" id="GO:0032259">
    <property type="term" value="P:methylation"/>
    <property type="evidence" value="ECO:0007669"/>
    <property type="project" value="UniProtKB-KW"/>
</dbReference>
<dbReference type="EMBL" id="KV784354">
    <property type="protein sequence ID" value="OEU21179.1"/>
    <property type="molecule type" value="Genomic_DNA"/>
</dbReference>
<dbReference type="SUPFAM" id="SSF53335">
    <property type="entry name" value="S-adenosyl-L-methionine-dependent methyltransferases"/>
    <property type="match status" value="1"/>
</dbReference>
<keyword evidence="2" id="KW-0489">Methyltransferase</keyword>
<dbReference type="Pfam" id="PF13847">
    <property type="entry name" value="Methyltransf_31"/>
    <property type="match status" value="1"/>
</dbReference>
<keyword evidence="3" id="KW-1185">Reference proteome</keyword>
<dbReference type="AlphaFoldDB" id="A0A1E7FSN7"/>
<dbReference type="GO" id="GO:0008168">
    <property type="term" value="F:methyltransferase activity"/>
    <property type="evidence" value="ECO:0007669"/>
    <property type="project" value="UniProtKB-KW"/>
</dbReference>
<dbReference type="Proteomes" id="UP000095751">
    <property type="component" value="Unassembled WGS sequence"/>
</dbReference>
<feature type="domain" description="Methyltransferase" evidence="1">
    <location>
        <begin position="47"/>
        <end position="162"/>
    </location>
</feature>
<accession>A0A1E7FSN7</accession>
<dbReference type="OrthoDB" id="66144at2759"/>